<protein>
    <submittedName>
        <fullName evidence="2">Uncharacterized protein</fullName>
    </submittedName>
</protein>
<proteinExistence type="predicted"/>
<dbReference type="AlphaFoldDB" id="A0AAV0Z5X0"/>
<organism evidence="2 3">
    <name type="scientific">Vicia faba</name>
    <name type="common">Broad bean</name>
    <name type="synonym">Faba vulgaris</name>
    <dbReference type="NCBI Taxonomy" id="3906"/>
    <lineage>
        <taxon>Eukaryota</taxon>
        <taxon>Viridiplantae</taxon>
        <taxon>Streptophyta</taxon>
        <taxon>Embryophyta</taxon>
        <taxon>Tracheophyta</taxon>
        <taxon>Spermatophyta</taxon>
        <taxon>Magnoliopsida</taxon>
        <taxon>eudicotyledons</taxon>
        <taxon>Gunneridae</taxon>
        <taxon>Pentapetalae</taxon>
        <taxon>rosids</taxon>
        <taxon>fabids</taxon>
        <taxon>Fabales</taxon>
        <taxon>Fabaceae</taxon>
        <taxon>Papilionoideae</taxon>
        <taxon>50 kb inversion clade</taxon>
        <taxon>NPAAA clade</taxon>
        <taxon>Hologalegina</taxon>
        <taxon>IRL clade</taxon>
        <taxon>Fabeae</taxon>
        <taxon>Vicia</taxon>
    </lineage>
</organism>
<name>A0AAV0Z5X0_VICFA</name>
<keyword evidence="3" id="KW-1185">Reference proteome</keyword>
<evidence type="ECO:0000313" key="3">
    <source>
        <dbReference type="Proteomes" id="UP001157006"/>
    </source>
</evidence>
<sequence length="121" mass="14142">MMLSVVSLFLMQKDDYVAARESEFSKKRSFACVQEWRNGLKPRIDSRLKMVMKVFTEKESEERVCDVFVVILQIVKNERGKEDEDEDDRRRGKGDEACSDSLERMKQLPDSNVVFKHGIGY</sequence>
<dbReference type="EMBL" id="OX451735">
    <property type="protein sequence ID" value="CAI8593891.1"/>
    <property type="molecule type" value="Genomic_DNA"/>
</dbReference>
<evidence type="ECO:0000256" key="1">
    <source>
        <dbReference type="SAM" id="MobiDB-lite"/>
    </source>
</evidence>
<accession>A0AAV0Z5X0</accession>
<gene>
    <name evidence="2" type="ORF">VFH_I114120</name>
</gene>
<evidence type="ECO:0000313" key="2">
    <source>
        <dbReference type="EMBL" id="CAI8593891.1"/>
    </source>
</evidence>
<dbReference type="Proteomes" id="UP001157006">
    <property type="component" value="Chromosome 1S"/>
</dbReference>
<feature type="region of interest" description="Disordered" evidence="1">
    <location>
        <begin position="79"/>
        <end position="102"/>
    </location>
</feature>
<reference evidence="2 3" key="1">
    <citation type="submission" date="2023-01" db="EMBL/GenBank/DDBJ databases">
        <authorList>
            <person name="Kreplak J."/>
        </authorList>
    </citation>
    <scope>NUCLEOTIDE SEQUENCE [LARGE SCALE GENOMIC DNA]</scope>
</reference>